<dbReference type="RefSeq" id="WP_089774455.1">
    <property type="nucleotide sequence ID" value="NZ_FNTX01000002.1"/>
</dbReference>
<keyword evidence="4" id="KW-0548">Nucleotidyltransferase</keyword>
<dbReference type="PROSITE" id="PS50206">
    <property type="entry name" value="RHODANESE_3"/>
    <property type="match status" value="1"/>
</dbReference>
<keyword evidence="4" id="KW-0808">Transferase</keyword>
<proteinExistence type="inferred from homology"/>
<dbReference type="EMBL" id="FNTX01000002">
    <property type="protein sequence ID" value="SEE93207.1"/>
    <property type="molecule type" value="Genomic_DNA"/>
</dbReference>
<keyword evidence="5" id="KW-1185">Reference proteome</keyword>
<evidence type="ECO:0000256" key="1">
    <source>
        <dbReference type="ARBA" id="ARBA00009919"/>
    </source>
</evidence>
<protein>
    <submittedName>
        <fullName evidence="4">Adenylyltransferase and sulfurtransferase</fullName>
    </submittedName>
</protein>
<organism evidence="4 5">
    <name type="scientific">Ruania alba</name>
    <dbReference type="NCBI Taxonomy" id="648782"/>
    <lineage>
        <taxon>Bacteria</taxon>
        <taxon>Bacillati</taxon>
        <taxon>Actinomycetota</taxon>
        <taxon>Actinomycetes</taxon>
        <taxon>Micrococcales</taxon>
        <taxon>Ruaniaceae</taxon>
        <taxon>Ruania</taxon>
    </lineage>
</organism>
<dbReference type="Proteomes" id="UP000199220">
    <property type="component" value="Unassembled WGS sequence"/>
</dbReference>
<dbReference type="Gene3D" id="3.40.50.720">
    <property type="entry name" value="NAD(P)-binding Rossmann-like Domain"/>
    <property type="match status" value="1"/>
</dbReference>
<dbReference type="AlphaFoldDB" id="A0A1H5MWV1"/>
<sequence>MPLPPLVEPGPALSRAETDRLSRHILLPQLGEIGQRRLRAATVAVVGAGGLGSPALMYLAAAGIGTLRIIDHDVVERSNLHRQIAHGVSDLGRPKVDSAANTLAELAPDLIVDRRNERLTAYNADALLRGADLVLDGTDNFATRYVVDDACARLGLPLVWGSVLQFDAQVSVFWSAPPQGRDPVRLRTLFPNEPAPGSVPSCAQAGVLGALCGQVGSVMTHEAIKLIAGIGEPLLGRVLVLDALNARWTELPLRSGPDAPRPTGAPASPVPTAASPARGGPPQPPFARVTPAELDHRLTERRHRRDDFILLDVREPDEYMRASIPGGRLIPLAQVLTESGRSQVPSSSEVIVYCAAGPRSERAATDLAAHGYTVSVLTGGIKAWESR</sequence>
<dbReference type="InterPro" id="IPR000594">
    <property type="entry name" value="ThiF_NAD_FAD-bd"/>
</dbReference>
<dbReference type="FunFam" id="3.40.50.720:FF:000080">
    <property type="entry name" value="Thiazole biosynthesis adenylyltransferase ThiF"/>
    <property type="match status" value="1"/>
</dbReference>
<dbReference type="GO" id="GO:0016779">
    <property type="term" value="F:nucleotidyltransferase activity"/>
    <property type="evidence" value="ECO:0007669"/>
    <property type="project" value="UniProtKB-KW"/>
</dbReference>
<dbReference type="InterPro" id="IPR001763">
    <property type="entry name" value="Rhodanese-like_dom"/>
</dbReference>
<dbReference type="GO" id="GO:0004792">
    <property type="term" value="F:thiosulfate-cyanide sulfurtransferase activity"/>
    <property type="evidence" value="ECO:0007669"/>
    <property type="project" value="TreeGrafter"/>
</dbReference>
<dbReference type="CDD" id="cd00158">
    <property type="entry name" value="RHOD"/>
    <property type="match status" value="1"/>
</dbReference>
<dbReference type="OrthoDB" id="9804286at2"/>
<dbReference type="PANTHER" id="PTHR10953:SF102">
    <property type="entry name" value="ADENYLYLTRANSFERASE AND SULFURTRANSFERASE MOCS3"/>
    <property type="match status" value="1"/>
</dbReference>
<accession>A0A1H5MWV1</accession>
<feature type="domain" description="Rhodanese" evidence="3">
    <location>
        <begin position="304"/>
        <end position="386"/>
    </location>
</feature>
<dbReference type="InterPro" id="IPR035985">
    <property type="entry name" value="Ubiquitin-activating_enz"/>
</dbReference>
<dbReference type="SMART" id="SM00450">
    <property type="entry name" value="RHOD"/>
    <property type="match status" value="1"/>
</dbReference>
<evidence type="ECO:0000313" key="5">
    <source>
        <dbReference type="Proteomes" id="UP000199220"/>
    </source>
</evidence>
<dbReference type="InterPro" id="IPR036873">
    <property type="entry name" value="Rhodanese-like_dom_sf"/>
</dbReference>
<evidence type="ECO:0000256" key="2">
    <source>
        <dbReference type="SAM" id="MobiDB-lite"/>
    </source>
</evidence>
<dbReference type="CDD" id="cd00757">
    <property type="entry name" value="ThiF_MoeB_HesA_family"/>
    <property type="match status" value="1"/>
</dbReference>
<reference evidence="5" key="1">
    <citation type="submission" date="2016-10" db="EMBL/GenBank/DDBJ databases">
        <authorList>
            <person name="Varghese N."/>
            <person name="Submissions S."/>
        </authorList>
    </citation>
    <scope>NUCLEOTIDE SEQUENCE [LARGE SCALE GENOMIC DNA]</scope>
    <source>
        <strain evidence="5">DSM 21368</strain>
    </source>
</reference>
<dbReference type="PANTHER" id="PTHR10953">
    <property type="entry name" value="UBIQUITIN-ACTIVATING ENZYME E1"/>
    <property type="match status" value="1"/>
</dbReference>
<dbReference type="Pfam" id="PF00581">
    <property type="entry name" value="Rhodanese"/>
    <property type="match status" value="1"/>
</dbReference>
<comment type="similarity">
    <text evidence="1">Belongs to the HesA/MoeB/ThiF family.</text>
</comment>
<dbReference type="Pfam" id="PF00899">
    <property type="entry name" value="ThiF"/>
    <property type="match status" value="1"/>
</dbReference>
<name>A0A1H5MWV1_9MICO</name>
<gene>
    <name evidence="4" type="ORF">SAMN04488554_3670</name>
</gene>
<dbReference type="STRING" id="648782.SAMN04488554_3670"/>
<evidence type="ECO:0000259" key="3">
    <source>
        <dbReference type="PROSITE" id="PS50206"/>
    </source>
</evidence>
<dbReference type="InterPro" id="IPR045886">
    <property type="entry name" value="ThiF/MoeB/HesA"/>
</dbReference>
<dbReference type="GO" id="GO:0005829">
    <property type="term" value="C:cytosol"/>
    <property type="evidence" value="ECO:0007669"/>
    <property type="project" value="TreeGrafter"/>
</dbReference>
<feature type="region of interest" description="Disordered" evidence="2">
    <location>
        <begin position="252"/>
        <end position="298"/>
    </location>
</feature>
<dbReference type="SUPFAM" id="SSF69572">
    <property type="entry name" value="Activating enzymes of the ubiquitin-like proteins"/>
    <property type="match status" value="1"/>
</dbReference>
<dbReference type="GO" id="GO:0008641">
    <property type="term" value="F:ubiquitin-like modifier activating enzyme activity"/>
    <property type="evidence" value="ECO:0007669"/>
    <property type="project" value="InterPro"/>
</dbReference>
<feature type="compositionally biased region" description="Low complexity" evidence="2">
    <location>
        <begin position="262"/>
        <end position="277"/>
    </location>
</feature>
<dbReference type="GO" id="GO:0008146">
    <property type="term" value="F:sulfotransferase activity"/>
    <property type="evidence" value="ECO:0007669"/>
    <property type="project" value="TreeGrafter"/>
</dbReference>
<evidence type="ECO:0000313" key="4">
    <source>
        <dbReference type="EMBL" id="SEE93207.1"/>
    </source>
</evidence>
<dbReference type="Gene3D" id="3.40.250.10">
    <property type="entry name" value="Rhodanese-like domain"/>
    <property type="match status" value="1"/>
</dbReference>